<evidence type="ECO:0000256" key="2">
    <source>
        <dbReference type="ARBA" id="ARBA00001933"/>
    </source>
</evidence>
<feature type="binding site" evidence="5 7">
    <location>
        <position position="136"/>
    </location>
    <ligand>
        <name>substrate</name>
    </ligand>
</feature>
<dbReference type="InterPro" id="IPR009006">
    <property type="entry name" value="Ala_racemase/Decarboxylase_C"/>
</dbReference>
<feature type="binding site" evidence="5 7">
    <location>
        <position position="315"/>
    </location>
    <ligand>
        <name>substrate</name>
    </ligand>
</feature>
<dbReference type="SUPFAM" id="SSF51419">
    <property type="entry name" value="PLP-binding barrel"/>
    <property type="match status" value="1"/>
</dbReference>
<dbReference type="InterPro" id="IPR000821">
    <property type="entry name" value="Ala_racemase"/>
</dbReference>
<dbReference type="FunFam" id="2.40.37.10:FF:000006">
    <property type="entry name" value="Alanine racemase"/>
    <property type="match status" value="1"/>
</dbReference>
<dbReference type="PROSITE" id="PS00395">
    <property type="entry name" value="ALANINE_RACEMASE"/>
    <property type="match status" value="1"/>
</dbReference>
<evidence type="ECO:0000256" key="3">
    <source>
        <dbReference type="ARBA" id="ARBA00022898"/>
    </source>
</evidence>
<feature type="active site" description="Proton acceptor; specific for L-alanine" evidence="5">
    <location>
        <position position="268"/>
    </location>
</feature>
<dbReference type="AlphaFoldDB" id="A0AB39HT03"/>
<evidence type="ECO:0000256" key="5">
    <source>
        <dbReference type="HAMAP-Rule" id="MF_01201"/>
    </source>
</evidence>
<comment type="cofactor">
    <cofactor evidence="2 5 6">
        <name>pyridoxal 5'-phosphate</name>
        <dbReference type="ChEBI" id="CHEBI:597326"/>
    </cofactor>
</comment>
<comment type="pathway">
    <text evidence="5">Amino-acid biosynthesis; D-alanine biosynthesis; D-alanine from L-alanine: step 1/1.</text>
</comment>
<dbReference type="GO" id="GO:0005829">
    <property type="term" value="C:cytosol"/>
    <property type="evidence" value="ECO:0007669"/>
    <property type="project" value="TreeGrafter"/>
</dbReference>
<dbReference type="PANTHER" id="PTHR30511">
    <property type="entry name" value="ALANINE RACEMASE"/>
    <property type="match status" value="1"/>
</dbReference>
<sequence>MQQTLYRETWAEIDLSAIAHNVREVRGLLPKETELLAVVKADGYGHGSVEVAKVALQSGASGLAVALLEEALTLREGGITAPILVLGRVAAKDAHVAATHDITLMFFQKEWIQEVNSYEFDKALNLHMKWDSGFGRLGVRGVEQLQELLTELNKNENIHLAGVYTHFATADEEDISYYKLQSERFKQLQSYFNKYWKEPVKFHTGNSAASIRFPEDMQQISRLGIAMYGLYPSEATKKDTSIKLKPAYSLHSRLAHVKNVEKDEGIGYGCTYYCEEEEWIGTFPIGYADGWRRSLQGMEVLVEGKRFPIVGRVCMDQTMVRLDKEYPVGTKVTLIGAQGEEHITADEVASYIDTINYEVPCMITGRVPRIYKNRPSSNS</sequence>
<evidence type="ECO:0000256" key="1">
    <source>
        <dbReference type="ARBA" id="ARBA00000316"/>
    </source>
</evidence>
<evidence type="ECO:0000256" key="4">
    <source>
        <dbReference type="ARBA" id="ARBA00023235"/>
    </source>
</evidence>
<dbReference type="InterPro" id="IPR001608">
    <property type="entry name" value="Ala_racemase_N"/>
</dbReference>
<accession>A0AB39HT03</accession>
<dbReference type="PRINTS" id="PR00992">
    <property type="entry name" value="ALARACEMASE"/>
</dbReference>
<dbReference type="InterPro" id="IPR029066">
    <property type="entry name" value="PLP-binding_barrel"/>
</dbReference>
<comment type="similarity">
    <text evidence="5">Belongs to the alanine racemase family.</text>
</comment>
<dbReference type="FunFam" id="3.20.20.10:FF:000002">
    <property type="entry name" value="Alanine racemase"/>
    <property type="match status" value="1"/>
</dbReference>
<dbReference type="EMBL" id="CP162599">
    <property type="protein sequence ID" value="XDK33341.1"/>
    <property type="molecule type" value="Genomic_DNA"/>
</dbReference>
<comment type="function">
    <text evidence="5">Catalyzes the interconversion of L-alanine and D-alanine. May also act on other amino acids.</text>
</comment>
<evidence type="ECO:0000256" key="6">
    <source>
        <dbReference type="PIRSR" id="PIRSR600821-50"/>
    </source>
</evidence>
<feature type="domain" description="Alanine racemase C-terminal" evidence="8">
    <location>
        <begin position="247"/>
        <end position="372"/>
    </location>
</feature>
<evidence type="ECO:0000259" key="8">
    <source>
        <dbReference type="SMART" id="SM01005"/>
    </source>
</evidence>
<feature type="modified residue" description="N6-(pyridoxal phosphate)lysine" evidence="5 6">
    <location>
        <position position="40"/>
    </location>
</feature>
<dbReference type="SUPFAM" id="SSF50621">
    <property type="entry name" value="Alanine racemase C-terminal domain-like"/>
    <property type="match status" value="1"/>
</dbReference>
<dbReference type="InterPro" id="IPR020622">
    <property type="entry name" value="Ala_racemase_pyridoxalP-BS"/>
</dbReference>
<protein>
    <recommendedName>
        <fullName evidence="5">Alanine racemase</fullName>
        <ecNumber evidence="5">5.1.1.1</ecNumber>
    </recommendedName>
</protein>
<dbReference type="NCBIfam" id="TIGR00492">
    <property type="entry name" value="alr"/>
    <property type="match status" value="1"/>
</dbReference>
<feature type="active site" description="Proton acceptor; specific for D-alanine" evidence="5">
    <location>
        <position position="40"/>
    </location>
</feature>
<evidence type="ECO:0000313" key="9">
    <source>
        <dbReference type="EMBL" id="XDK33341.1"/>
    </source>
</evidence>
<organism evidence="9">
    <name type="scientific">Ornithinibacillus sp. 4-3</name>
    <dbReference type="NCBI Taxonomy" id="3231488"/>
    <lineage>
        <taxon>Bacteria</taxon>
        <taxon>Bacillati</taxon>
        <taxon>Bacillota</taxon>
        <taxon>Bacilli</taxon>
        <taxon>Bacillales</taxon>
        <taxon>Bacillaceae</taxon>
        <taxon>Ornithinibacillus</taxon>
    </lineage>
</organism>
<evidence type="ECO:0000256" key="7">
    <source>
        <dbReference type="PIRSR" id="PIRSR600821-52"/>
    </source>
</evidence>
<dbReference type="GO" id="GO:0009252">
    <property type="term" value="P:peptidoglycan biosynthetic process"/>
    <property type="evidence" value="ECO:0007669"/>
    <property type="project" value="TreeGrafter"/>
</dbReference>
<keyword evidence="4 5" id="KW-0413">Isomerase</keyword>
<dbReference type="PANTHER" id="PTHR30511:SF0">
    <property type="entry name" value="ALANINE RACEMASE, CATABOLIC-RELATED"/>
    <property type="match status" value="1"/>
</dbReference>
<dbReference type="RefSeq" id="WP_368654023.1">
    <property type="nucleotide sequence ID" value="NZ_CP162599.1"/>
</dbReference>
<dbReference type="Pfam" id="PF00842">
    <property type="entry name" value="Ala_racemase_C"/>
    <property type="match status" value="1"/>
</dbReference>
<proteinExistence type="inferred from homology"/>
<dbReference type="HAMAP" id="MF_01201">
    <property type="entry name" value="Ala_racemase"/>
    <property type="match status" value="1"/>
</dbReference>
<dbReference type="GO" id="GO:0008784">
    <property type="term" value="F:alanine racemase activity"/>
    <property type="evidence" value="ECO:0007669"/>
    <property type="project" value="UniProtKB-UniRule"/>
</dbReference>
<dbReference type="CDD" id="cd00430">
    <property type="entry name" value="PLPDE_III_AR"/>
    <property type="match status" value="1"/>
</dbReference>
<dbReference type="EC" id="5.1.1.1" evidence="5"/>
<dbReference type="Gene3D" id="3.20.20.10">
    <property type="entry name" value="Alanine racemase"/>
    <property type="match status" value="1"/>
</dbReference>
<gene>
    <name evidence="9" type="primary">alr</name>
    <name evidence="9" type="ORF">AB4Y30_02940</name>
</gene>
<dbReference type="InterPro" id="IPR011079">
    <property type="entry name" value="Ala_racemase_C"/>
</dbReference>
<dbReference type="Gene3D" id="2.40.37.10">
    <property type="entry name" value="Lyase, Ornithine Decarboxylase, Chain A, domain 1"/>
    <property type="match status" value="1"/>
</dbReference>
<dbReference type="GO" id="GO:0030632">
    <property type="term" value="P:D-alanine biosynthetic process"/>
    <property type="evidence" value="ECO:0007669"/>
    <property type="project" value="UniProtKB-UniRule"/>
</dbReference>
<dbReference type="SMART" id="SM01005">
    <property type="entry name" value="Ala_racemase_C"/>
    <property type="match status" value="1"/>
</dbReference>
<keyword evidence="3 5" id="KW-0663">Pyridoxal phosphate</keyword>
<name>A0AB39HT03_9BACI</name>
<dbReference type="Pfam" id="PF01168">
    <property type="entry name" value="Ala_racemase_N"/>
    <property type="match status" value="1"/>
</dbReference>
<comment type="catalytic activity">
    <reaction evidence="1 5">
        <text>L-alanine = D-alanine</text>
        <dbReference type="Rhea" id="RHEA:20249"/>
        <dbReference type="ChEBI" id="CHEBI:57416"/>
        <dbReference type="ChEBI" id="CHEBI:57972"/>
        <dbReference type="EC" id="5.1.1.1"/>
    </reaction>
</comment>
<dbReference type="GO" id="GO:0030170">
    <property type="term" value="F:pyridoxal phosphate binding"/>
    <property type="evidence" value="ECO:0007669"/>
    <property type="project" value="UniProtKB-UniRule"/>
</dbReference>
<reference evidence="9" key="1">
    <citation type="submission" date="2024-07" db="EMBL/GenBank/DDBJ databases">
        <title>Halotolerant mesophilic bacterium Ornithinibacillus sp. 4-3, sp. nov., isolated from soil.</title>
        <authorList>
            <person name="Sidarenka A.V."/>
            <person name="Guliayeva D.E."/>
            <person name="Leanovich S.I."/>
            <person name="Hileuskaya K.S."/>
            <person name="Akhremchuk A.E."/>
            <person name="Sikolenko M.A."/>
            <person name="Valentovich L.N."/>
        </authorList>
    </citation>
    <scope>NUCLEOTIDE SEQUENCE</scope>
    <source>
        <strain evidence="9">4-3</strain>
    </source>
</reference>